<dbReference type="CDD" id="cd02440">
    <property type="entry name" value="AdoMet_MTases"/>
    <property type="match status" value="1"/>
</dbReference>
<dbReference type="PANTHER" id="PTHR43464">
    <property type="entry name" value="METHYLTRANSFERASE"/>
    <property type="match status" value="1"/>
</dbReference>
<dbReference type="Gene3D" id="3.40.50.150">
    <property type="entry name" value="Vaccinia Virus protein VP39"/>
    <property type="match status" value="1"/>
</dbReference>
<accession>A0ABS9W8N7</accession>
<proteinExistence type="predicted"/>
<reference evidence="5 6" key="1">
    <citation type="submission" date="2022-03" db="EMBL/GenBank/DDBJ databases">
        <title>Complete genome analysis of Roseomonas KG 17.1 : a prolific producer of plant growth promoters.</title>
        <authorList>
            <person name="Saadouli I."/>
            <person name="Najjari A."/>
            <person name="Mosbah A."/>
            <person name="Ouzari H.I."/>
        </authorList>
    </citation>
    <scope>NUCLEOTIDE SEQUENCE [LARGE SCALE GENOMIC DNA]</scope>
    <source>
        <strain evidence="5 6">KG17-1</strain>
    </source>
</reference>
<dbReference type="EMBL" id="JALBUU010000028">
    <property type="protein sequence ID" value="MCI0755130.1"/>
    <property type="molecule type" value="Genomic_DNA"/>
</dbReference>
<evidence type="ECO:0000256" key="1">
    <source>
        <dbReference type="ARBA" id="ARBA00022603"/>
    </source>
</evidence>
<dbReference type="GO" id="GO:0008168">
    <property type="term" value="F:methyltransferase activity"/>
    <property type="evidence" value="ECO:0007669"/>
    <property type="project" value="UniProtKB-KW"/>
</dbReference>
<keyword evidence="6" id="KW-1185">Reference proteome</keyword>
<dbReference type="Pfam" id="PF13649">
    <property type="entry name" value="Methyltransf_25"/>
    <property type="match status" value="1"/>
</dbReference>
<keyword evidence="1 5" id="KW-0489">Methyltransferase</keyword>
<name>A0ABS9W8N7_9PROT</name>
<dbReference type="PANTHER" id="PTHR43464:SF19">
    <property type="entry name" value="UBIQUINONE BIOSYNTHESIS O-METHYLTRANSFERASE, MITOCHONDRIAL"/>
    <property type="match status" value="1"/>
</dbReference>
<dbReference type="Proteomes" id="UP001201985">
    <property type="component" value="Unassembled WGS sequence"/>
</dbReference>
<keyword evidence="2" id="KW-0808">Transferase</keyword>
<dbReference type="RefSeq" id="WP_120008661.1">
    <property type="nucleotide sequence ID" value="NZ_JALBUU010000028.1"/>
</dbReference>
<evidence type="ECO:0000256" key="2">
    <source>
        <dbReference type="ARBA" id="ARBA00022679"/>
    </source>
</evidence>
<evidence type="ECO:0000259" key="4">
    <source>
        <dbReference type="Pfam" id="PF13649"/>
    </source>
</evidence>
<keyword evidence="3" id="KW-0949">S-adenosyl-L-methionine</keyword>
<dbReference type="InterPro" id="IPR029063">
    <property type="entry name" value="SAM-dependent_MTases_sf"/>
</dbReference>
<organism evidence="5 6">
    <name type="scientific">Teichococcus vastitatis</name>
    <dbReference type="NCBI Taxonomy" id="2307076"/>
    <lineage>
        <taxon>Bacteria</taxon>
        <taxon>Pseudomonadati</taxon>
        <taxon>Pseudomonadota</taxon>
        <taxon>Alphaproteobacteria</taxon>
        <taxon>Acetobacterales</taxon>
        <taxon>Roseomonadaceae</taxon>
        <taxon>Roseomonas</taxon>
    </lineage>
</organism>
<feature type="domain" description="Methyltransferase" evidence="4">
    <location>
        <begin position="49"/>
        <end position="143"/>
    </location>
</feature>
<evidence type="ECO:0000256" key="3">
    <source>
        <dbReference type="ARBA" id="ARBA00022691"/>
    </source>
</evidence>
<comment type="caution">
    <text evidence="5">The sequence shown here is derived from an EMBL/GenBank/DDBJ whole genome shotgun (WGS) entry which is preliminary data.</text>
</comment>
<gene>
    <name evidence="5" type="ORF">MON41_15530</name>
</gene>
<evidence type="ECO:0000313" key="6">
    <source>
        <dbReference type="Proteomes" id="UP001201985"/>
    </source>
</evidence>
<dbReference type="SUPFAM" id="SSF53335">
    <property type="entry name" value="S-adenosyl-L-methionine-dependent methyltransferases"/>
    <property type="match status" value="1"/>
</dbReference>
<protein>
    <submittedName>
        <fullName evidence="5">Class I SAM-dependent methyltransferase</fullName>
    </submittedName>
</protein>
<evidence type="ECO:0000313" key="5">
    <source>
        <dbReference type="EMBL" id="MCI0755130.1"/>
    </source>
</evidence>
<sequence length="225" mass="25130">MKTDTAHLAWDQRWATPERHNEWATPEPDVRAVAERLAQEAPDGARPRVLDLGCGIGRHALLFARLGFHTAATDLAEAGLGELRRIADAEGLSIEAHVAPMTKLPFPDGCFDHVLSFNVIYHGDGQVVRAAIAEIRRVLRPGGTYQGTMLSKRNAGYGLGTAVAPDTYVREEDMAEHDADKVHPHFYCNARDLIGLFEGFELLRLEDQRHEKPGSWHWHMLAERL</sequence>
<dbReference type="InterPro" id="IPR041698">
    <property type="entry name" value="Methyltransf_25"/>
</dbReference>
<dbReference type="GO" id="GO:0032259">
    <property type="term" value="P:methylation"/>
    <property type="evidence" value="ECO:0007669"/>
    <property type="project" value="UniProtKB-KW"/>
</dbReference>